<dbReference type="Proteomes" id="UP000318717">
    <property type="component" value="Unassembled WGS sequence"/>
</dbReference>
<dbReference type="SUPFAM" id="SSF53756">
    <property type="entry name" value="UDP-Glycosyltransferase/glycogen phosphorylase"/>
    <property type="match status" value="1"/>
</dbReference>
<keyword evidence="2 4" id="KW-0808">Transferase</keyword>
<keyword evidence="5" id="KW-1185">Reference proteome</keyword>
<dbReference type="CDD" id="cd03789">
    <property type="entry name" value="GT9_LPS_heptosyltransferase"/>
    <property type="match status" value="1"/>
</dbReference>
<protein>
    <submittedName>
        <fullName evidence="4">Glycosyl transferase</fullName>
    </submittedName>
</protein>
<dbReference type="GO" id="GO:0005829">
    <property type="term" value="C:cytosol"/>
    <property type="evidence" value="ECO:0007669"/>
    <property type="project" value="TreeGrafter"/>
</dbReference>
<comment type="similarity">
    <text evidence="3">Belongs to the glycosyltransferase 9 family.</text>
</comment>
<dbReference type="Gene3D" id="3.40.50.2000">
    <property type="entry name" value="Glycogen Phosphorylase B"/>
    <property type="match status" value="2"/>
</dbReference>
<gene>
    <name evidence="4" type="ORF">VIN01S_21110</name>
</gene>
<proteinExistence type="inferred from homology"/>
<name>A0A4Y3HW73_9VIBR</name>
<keyword evidence="1" id="KW-0328">Glycosyltransferase</keyword>
<evidence type="ECO:0000313" key="4">
    <source>
        <dbReference type="EMBL" id="GEA51307.1"/>
    </source>
</evidence>
<dbReference type="RefSeq" id="WP_141345626.1">
    <property type="nucleotide sequence ID" value="NZ_BJLF01000009.1"/>
</dbReference>
<dbReference type="InterPro" id="IPR002201">
    <property type="entry name" value="Glyco_trans_9"/>
</dbReference>
<sequence length="355" mass="39993">MTLFKSAPKSLCVLRLSAIGDVCNTIAVIQSIQKQWPETEITWVTGKIEAQLLKSVSGINVVIFDKSQGWKAYIHLWTQLKGHKFDALLHMQYAIRASVATLGIQAKYKLGFDKLRSQDFQTLFTNVKVPSPDSMHVLDGLRAFATKLGIQDTLPHWELKYNESDLDWARSQLIADKRNLVVVPAASKDYKNWTVSGYTKIIEYASSNGWNVLLAGSPARNEIELADRLEKSLTMPVTNLVGKSSLLQLLALLDKTDLVIAPDTGPTHMANAMNTPVIGLYAHHNPERTGPYQFREYVVSVYAEAIQKETNHSLQELSWRSRVKNTEAMHHINANDVIDMFDKITHDFNLTNMKD</sequence>
<dbReference type="PANTHER" id="PTHR30160">
    <property type="entry name" value="TETRAACYLDISACCHARIDE 4'-KINASE-RELATED"/>
    <property type="match status" value="1"/>
</dbReference>
<dbReference type="GO" id="GO:0008713">
    <property type="term" value="F:ADP-heptose-lipopolysaccharide heptosyltransferase activity"/>
    <property type="evidence" value="ECO:0007669"/>
    <property type="project" value="TreeGrafter"/>
</dbReference>
<reference evidence="4 5" key="1">
    <citation type="submission" date="2019-06" db="EMBL/GenBank/DDBJ databases">
        <title>Whole genome shotgun sequence of Vibrio inusitatus NBRC 102082.</title>
        <authorList>
            <person name="Hosoyama A."/>
            <person name="Uohara A."/>
            <person name="Ohji S."/>
            <person name="Ichikawa N."/>
        </authorList>
    </citation>
    <scope>NUCLEOTIDE SEQUENCE [LARGE SCALE GENOMIC DNA]</scope>
    <source>
        <strain evidence="4 5">NBRC 102082</strain>
    </source>
</reference>
<evidence type="ECO:0000256" key="1">
    <source>
        <dbReference type="ARBA" id="ARBA00022676"/>
    </source>
</evidence>
<dbReference type="FunFam" id="3.40.50.2000:FF:000023">
    <property type="entry name" value="ADP-heptose--LPS heptosyltransferase II"/>
    <property type="match status" value="1"/>
</dbReference>
<dbReference type="EMBL" id="BJLF01000009">
    <property type="protein sequence ID" value="GEA51307.1"/>
    <property type="molecule type" value="Genomic_DNA"/>
</dbReference>
<dbReference type="Pfam" id="PF01075">
    <property type="entry name" value="Glyco_transf_9"/>
    <property type="match status" value="1"/>
</dbReference>
<evidence type="ECO:0000313" key="5">
    <source>
        <dbReference type="Proteomes" id="UP000318717"/>
    </source>
</evidence>
<accession>A0A4Y3HW73</accession>
<dbReference type="OrthoDB" id="9781892at2"/>
<evidence type="ECO:0000256" key="3">
    <source>
        <dbReference type="ARBA" id="ARBA00043995"/>
    </source>
</evidence>
<dbReference type="PANTHER" id="PTHR30160:SF21">
    <property type="entry name" value="LIPOPOLYSACCHARIDE CORE HEPTOSYLTRANSFERASE OPSX"/>
    <property type="match status" value="1"/>
</dbReference>
<dbReference type="FunFam" id="3.40.50.2000:FF:000164">
    <property type="entry name" value="Lipopolysaccharide heptosyltransferase I"/>
    <property type="match status" value="1"/>
</dbReference>
<organism evidence="4 5">
    <name type="scientific">Vibrio inusitatus NBRC 102082</name>
    <dbReference type="NCBI Taxonomy" id="1219070"/>
    <lineage>
        <taxon>Bacteria</taxon>
        <taxon>Pseudomonadati</taxon>
        <taxon>Pseudomonadota</taxon>
        <taxon>Gammaproteobacteria</taxon>
        <taxon>Vibrionales</taxon>
        <taxon>Vibrionaceae</taxon>
        <taxon>Vibrio</taxon>
    </lineage>
</organism>
<evidence type="ECO:0000256" key="2">
    <source>
        <dbReference type="ARBA" id="ARBA00022679"/>
    </source>
</evidence>
<dbReference type="AlphaFoldDB" id="A0A4Y3HW73"/>
<comment type="caution">
    <text evidence="4">The sequence shown here is derived from an EMBL/GenBank/DDBJ whole genome shotgun (WGS) entry which is preliminary data.</text>
</comment>
<dbReference type="InterPro" id="IPR051199">
    <property type="entry name" value="LPS_LOS_Heptosyltrfase"/>
</dbReference>
<dbReference type="GO" id="GO:0009244">
    <property type="term" value="P:lipopolysaccharide core region biosynthetic process"/>
    <property type="evidence" value="ECO:0007669"/>
    <property type="project" value="TreeGrafter"/>
</dbReference>